<evidence type="ECO:0000313" key="8">
    <source>
        <dbReference type="EMBL" id="MFC0861408.1"/>
    </source>
</evidence>
<dbReference type="RefSeq" id="WP_394299603.1">
    <property type="nucleotide sequence ID" value="NZ_JBHMQT010000003.1"/>
</dbReference>
<protein>
    <submittedName>
        <fullName evidence="8">TetR/AcrR family transcriptional regulator</fullName>
    </submittedName>
</protein>
<evidence type="ECO:0000256" key="5">
    <source>
        <dbReference type="PROSITE-ProRule" id="PRU00335"/>
    </source>
</evidence>
<feature type="compositionally biased region" description="Polar residues" evidence="6">
    <location>
        <begin position="263"/>
        <end position="273"/>
    </location>
</feature>
<name>A0ABV6TZ07_9ACTN</name>
<dbReference type="InterPro" id="IPR001647">
    <property type="entry name" value="HTH_TetR"/>
</dbReference>
<evidence type="ECO:0000256" key="6">
    <source>
        <dbReference type="SAM" id="MobiDB-lite"/>
    </source>
</evidence>
<dbReference type="InterPro" id="IPR036271">
    <property type="entry name" value="Tet_transcr_reg_TetR-rel_C_sf"/>
</dbReference>
<dbReference type="Proteomes" id="UP001589870">
    <property type="component" value="Unassembled WGS sequence"/>
</dbReference>
<dbReference type="Pfam" id="PF02909">
    <property type="entry name" value="TetR_C_1"/>
    <property type="match status" value="1"/>
</dbReference>
<dbReference type="Pfam" id="PF00440">
    <property type="entry name" value="TetR_N"/>
    <property type="match status" value="1"/>
</dbReference>
<evidence type="ECO:0000313" key="9">
    <source>
        <dbReference type="Proteomes" id="UP001589870"/>
    </source>
</evidence>
<dbReference type="PROSITE" id="PS01081">
    <property type="entry name" value="HTH_TETR_1"/>
    <property type="match status" value="1"/>
</dbReference>
<keyword evidence="3 5" id="KW-0238">DNA-binding</keyword>
<keyword evidence="2" id="KW-0805">Transcription regulation</keyword>
<dbReference type="InterPro" id="IPR023772">
    <property type="entry name" value="DNA-bd_HTH_TetR-type_CS"/>
</dbReference>
<dbReference type="PANTHER" id="PTHR30055:SF151">
    <property type="entry name" value="TRANSCRIPTIONAL REGULATORY PROTEIN"/>
    <property type="match status" value="1"/>
</dbReference>
<dbReference type="InterPro" id="IPR004111">
    <property type="entry name" value="Repressor_TetR_C"/>
</dbReference>
<feature type="region of interest" description="Disordered" evidence="6">
    <location>
        <begin position="235"/>
        <end position="273"/>
    </location>
</feature>
<feature type="compositionally biased region" description="Basic and acidic residues" evidence="6">
    <location>
        <begin position="235"/>
        <end position="262"/>
    </location>
</feature>
<gene>
    <name evidence="8" type="ORF">ACFHYQ_03760</name>
</gene>
<dbReference type="InterPro" id="IPR003012">
    <property type="entry name" value="Tet_transcr_reg_TetR"/>
</dbReference>
<feature type="domain" description="HTH tetR-type" evidence="7">
    <location>
        <begin position="21"/>
        <end position="81"/>
    </location>
</feature>
<dbReference type="EMBL" id="JBHMQT010000003">
    <property type="protein sequence ID" value="MFC0861408.1"/>
    <property type="molecule type" value="Genomic_DNA"/>
</dbReference>
<dbReference type="PANTHER" id="PTHR30055">
    <property type="entry name" value="HTH-TYPE TRANSCRIPTIONAL REGULATOR RUTR"/>
    <property type="match status" value="1"/>
</dbReference>
<dbReference type="SUPFAM" id="SSF48498">
    <property type="entry name" value="Tetracyclin repressor-like, C-terminal domain"/>
    <property type="match status" value="1"/>
</dbReference>
<proteinExistence type="predicted"/>
<keyword evidence="1" id="KW-0678">Repressor</keyword>
<dbReference type="PRINTS" id="PR00400">
    <property type="entry name" value="TETREPRESSOR"/>
</dbReference>
<organism evidence="8 9">
    <name type="scientific">Sphaerimonospora cavernae</name>
    <dbReference type="NCBI Taxonomy" id="1740611"/>
    <lineage>
        <taxon>Bacteria</taxon>
        <taxon>Bacillati</taxon>
        <taxon>Actinomycetota</taxon>
        <taxon>Actinomycetes</taxon>
        <taxon>Streptosporangiales</taxon>
        <taxon>Streptosporangiaceae</taxon>
        <taxon>Sphaerimonospora</taxon>
    </lineage>
</organism>
<evidence type="ECO:0000256" key="1">
    <source>
        <dbReference type="ARBA" id="ARBA00022491"/>
    </source>
</evidence>
<evidence type="ECO:0000256" key="2">
    <source>
        <dbReference type="ARBA" id="ARBA00023015"/>
    </source>
</evidence>
<comment type="caution">
    <text evidence="8">The sequence shown here is derived from an EMBL/GenBank/DDBJ whole genome shotgun (WGS) entry which is preliminary data.</text>
</comment>
<feature type="DNA-binding region" description="H-T-H motif" evidence="5">
    <location>
        <begin position="44"/>
        <end position="63"/>
    </location>
</feature>
<dbReference type="SUPFAM" id="SSF46689">
    <property type="entry name" value="Homeodomain-like"/>
    <property type="match status" value="1"/>
</dbReference>
<dbReference type="Gene3D" id="1.10.357.10">
    <property type="entry name" value="Tetracycline Repressor, domain 2"/>
    <property type="match status" value="1"/>
</dbReference>
<dbReference type="InterPro" id="IPR009057">
    <property type="entry name" value="Homeodomain-like_sf"/>
</dbReference>
<keyword evidence="4" id="KW-0804">Transcription</keyword>
<keyword evidence="9" id="KW-1185">Reference proteome</keyword>
<reference evidence="8 9" key="1">
    <citation type="submission" date="2024-09" db="EMBL/GenBank/DDBJ databases">
        <authorList>
            <person name="Sun Q."/>
            <person name="Mori K."/>
        </authorList>
    </citation>
    <scope>NUCLEOTIDE SEQUENCE [LARGE SCALE GENOMIC DNA]</scope>
    <source>
        <strain evidence="8 9">TBRC 1851</strain>
    </source>
</reference>
<evidence type="ECO:0000256" key="3">
    <source>
        <dbReference type="ARBA" id="ARBA00023125"/>
    </source>
</evidence>
<dbReference type="PROSITE" id="PS50977">
    <property type="entry name" value="HTH_TETR_2"/>
    <property type="match status" value="1"/>
</dbReference>
<dbReference type="Gene3D" id="1.10.10.60">
    <property type="entry name" value="Homeodomain-like"/>
    <property type="match status" value="1"/>
</dbReference>
<evidence type="ECO:0000256" key="4">
    <source>
        <dbReference type="ARBA" id="ARBA00023163"/>
    </source>
</evidence>
<dbReference type="InterPro" id="IPR050109">
    <property type="entry name" value="HTH-type_TetR-like_transc_reg"/>
</dbReference>
<sequence length="273" mass="29573">MSAKPFSSVWARERTERREQGLSRDQIVRAAIELLDEEGLDGLSMRKLGARLGAGATSLYWHVANKDELLELTLDEIYGEVHVPADANWRETAGAVAWGLRGMIIAHPWCIGVIGVLPSLGPNAMTAVDRLVGACRRAGFQGDDIDYAFTAVFSYALGSGLPEAAWRGANRRSGESLGEAQTAIRPMVERLAEHFPNVLERFTACSSAGFDPATAAQVGFDYGLLALLDGLDARRLDPERRPPGHGSRRVDDPLCENRRATGDETTPETIAGS</sequence>
<accession>A0ABV6TZ07</accession>
<evidence type="ECO:0000259" key="7">
    <source>
        <dbReference type="PROSITE" id="PS50977"/>
    </source>
</evidence>
<dbReference type="PRINTS" id="PR00455">
    <property type="entry name" value="HTHTETR"/>
</dbReference>